<keyword evidence="1" id="KW-0732">Signal</keyword>
<dbReference type="KEGG" id="tpal:117639724"/>
<dbReference type="OrthoDB" id="2019384at2759"/>
<sequence>MACAAICVLVFIYVLCCVVRPSSPAAMCPPLHSDTVQVQCLQGSEPFNCTALSSPPGTLAKFQCRALHQPLFGFPPPAGFESSCGSNGEWSVRPFRCVPICGRPTGRPSALVRDGEVVTSAADYPWHVTVYDLTLDLKQICGGSLVTTKFFISGNSESDAPLQCTHNSRLTL</sequence>
<feature type="signal peptide" evidence="1">
    <location>
        <begin position="1"/>
        <end position="16"/>
    </location>
</feature>
<dbReference type="AlphaFoldDB" id="A0A6P8Y679"/>
<accession>A0A6P8Y679</accession>
<dbReference type="Proteomes" id="UP000515158">
    <property type="component" value="Unplaced"/>
</dbReference>
<evidence type="ECO:0000313" key="2">
    <source>
        <dbReference type="Proteomes" id="UP000515158"/>
    </source>
</evidence>
<protein>
    <submittedName>
        <fullName evidence="3">Limulus clotting factor C-like</fullName>
    </submittedName>
</protein>
<evidence type="ECO:0000313" key="3">
    <source>
        <dbReference type="RefSeq" id="XP_034231491.1"/>
    </source>
</evidence>
<gene>
    <name evidence="3" type="primary">LOC117639724</name>
</gene>
<dbReference type="SUPFAM" id="SSF50494">
    <property type="entry name" value="Trypsin-like serine proteases"/>
    <property type="match status" value="1"/>
</dbReference>
<dbReference type="GeneID" id="117639724"/>
<feature type="chain" id="PRO_5027685259" evidence="1">
    <location>
        <begin position="17"/>
        <end position="172"/>
    </location>
</feature>
<name>A0A6P8Y679_THRPL</name>
<evidence type="ECO:0000256" key="1">
    <source>
        <dbReference type="SAM" id="SignalP"/>
    </source>
</evidence>
<keyword evidence="2" id="KW-1185">Reference proteome</keyword>
<dbReference type="RefSeq" id="XP_034231491.1">
    <property type="nucleotide sequence ID" value="XM_034375600.1"/>
</dbReference>
<organism evidence="3">
    <name type="scientific">Thrips palmi</name>
    <name type="common">Melon thrips</name>
    <dbReference type="NCBI Taxonomy" id="161013"/>
    <lineage>
        <taxon>Eukaryota</taxon>
        <taxon>Metazoa</taxon>
        <taxon>Ecdysozoa</taxon>
        <taxon>Arthropoda</taxon>
        <taxon>Hexapoda</taxon>
        <taxon>Insecta</taxon>
        <taxon>Pterygota</taxon>
        <taxon>Neoptera</taxon>
        <taxon>Paraneoptera</taxon>
        <taxon>Thysanoptera</taxon>
        <taxon>Terebrantia</taxon>
        <taxon>Thripoidea</taxon>
        <taxon>Thripidae</taxon>
        <taxon>Thrips</taxon>
    </lineage>
</organism>
<reference evidence="3" key="1">
    <citation type="submission" date="2025-08" db="UniProtKB">
        <authorList>
            <consortium name="RefSeq"/>
        </authorList>
    </citation>
    <scope>IDENTIFICATION</scope>
    <source>
        <tissue evidence="3">Total insect</tissue>
    </source>
</reference>
<proteinExistence type="predicted"/>
<dbReference type="InterPro" id="IPR009003">
    <property type="entry name" value="Peptidase_S1_PA"/>
</dbReference>
<dbReference type="InParanoid" id="A0A6P8Y679"/>